<proteinExistence type="predicted"/>
<evidence type="ECO:0000313" key="3">
    <source>
        <dbReference type="Proteomes" id="UP001216139"/>
    </source>
</evidence>
<dbReference type="InterPro" id="IPR011050">
    <property type="entry name" value="Pectin_lyase_fold/virulence"/>
</dbReference>
<dbReference type="SUPFAM" id="SSF51126">
    <property type="entry name" value="Pectin lyase-like"/>
    <property type="match status" value="1"/>
</dbReference>
<name>A0ABY7TFN4_9SPHI</name>
<evidence type="ECO:0000256" key="1">
    <source>
        <dbReference type="SAM" id="SignalP"/>
    </source>
</evidence>
<feature type="chain" id="PRO_5046841104" description="Pectate lyase-like protein" evidence="1">
    <location>
        <begin position="23"/>
        <end position="457"/>
    </location>
</feature>
<sequence>MLHKTFCALVILSCFIVFPIAAQDIDFQNWSAGVNTVQPSVAIIGQLHVESFGAIGDGIADDTQAFRAAFTYARDHDLSSIDLSSGRKYKISGQIDIDYRGQGQLERRGIQLNGNGASIFLAVKNGDRGYYAFNILTDPRPQQNTKFNINNVWFYTDNQSRPNGVHNSFGNFVTLSNCVFYQLATAVFFEYAGMCRFDNCYFWGCVEGIRAYRCKDSYIDGCHAFACDKAYTIEGINNAGSDGNVCIVNSVGNGSTQYNLRMKGLYTPMIANCVFEQSPMNLSIESCQFGKLSNVFSGPGDIEFVSTGTDLTNDYWNIANLDAQGKVELNGLKFSNVTGFKVHGVGSANNIANAAVILNNCNEVNFAALTIRDSRDRLAWSMVVSPNCSSITISNLIADRSLLLKGAINQRQGLFLLSVSIINGNVSTDDKKYKRTEIFEYLDSGNGTFHSNKPVNR</sequence>
<dbReference type="RefSeq" id="WP_273633397.1">
    <property type="nucleotide sequence ID" value="NZ_CP117167.1"/>
</dbReference>
<dbReference type="Proteomes" id="UP001216139">
    <property type="component" value="Chromosome"/>
</dbReference>
<reference evidence="2 3" key="1">
    <citation type="submission" date="2023-02" db="EMBL/GenBank/DDBJ databases">
        <title>Genome sequence of Mucilaginibacter jinjuensis strain KACC 16571.</title>
        <authorList>
            <person name="Kim S."/>
            <person name="Heo J."/>
            <person name="Kwon S.-W."/>
        </authorList>
    </citation>
    <scope>NUCLEOTIDE SEQUENCE [LARGE SCALE GENOMIC DNA]</scope>
    <source>
        <strain evidence="2 3">KACC 16571</strain>
    </source>
</reference>
<evidence type="ECO:0000313" key="2">
    <source>
        <dbReference type="EMBL" id="WCT14904.1"/>
    </source>
</evidence>
<accession>A0ABY7TFN4</accession>
<feature type="signal peptide" evidence="1">
    <location>
        <begin position="1"/>
        <end position="22"/>
    </location>
</feature>
<keyword evidence="1" id="KW-0732">Signal</keyword>
<keyword evidence="3" id="KW-1185">Reference proteome</keyword>
<organism evidence="2 3">
    <name type="scientific">Mucilaginibacter jinjuensis</name>
    <dbReference type="NCBI Taxonomy" id="1176721"/>
    <lineage>
        <taxon>Bacteria</taxon>
        <taxon>Pseudomonadati</taxon>
        <taxon>Bacteroidota</taxon>
        <taxon>Sphingobacteriia</taxon>
        <taxon>Sphingobacteriales</taxon>
        <taxon>Sphingobacteriaceae</taxon>
        <taxon>Mucilaginibacter</taxon>
    </lineage>
</organism>
<dbReference type="EMBL" id="CP117167">
    <property type="protein sequence ID" value="WCT14904.1"/>
    <property type="molecule type" value="Genomic_DNA"/>
</dbReference>
<dbReference type="InterPro" id="IPR012334">
    <property type="entry name" value="Pectin_lyas_fold"/>
</dbReference>
<protein>
    <recommendedName>
        <fullName evidence="4">Pectate lyase-like protein</fullName>
    </recommendedName>
</protein>
<dbReference type="Gene3D" id="2.160.20.10">
    <property type="entry name" value="Single-stranded right-handed beta-helix, Pectin lyase-like"/>
    <property type="match status" value="1"/>
</dbReference>
<evidence type="ECO:0008006" key="4">
    <source>
        <dbReference type="Google" id="ProtNLM"/>
    </source>
</evidence>
<gene>
    <name evidence="2" type="ORF">PQO05_13255</name>
</gene>